<dbReference type="OrthoDB" id="679789at2"/>
<dbReference type="RefSeq" id="WP_140944849.1">
    <property type="nucleotide sequence ID" value="NZ_FAOO01000006.1"/>
</dbReference>
<dbReference type="STRING" id="1643428.GCA_001442855_01078"/>
<dbReference type="PROSITE" id="PS50253">
    <property type="entry name" value="COX3"/>
    <property type="match status" value="1"/>
</dbReference>
<comment type="similarity">
    <text evidence="2 6">Belongs to the cytochrome c oxidase subunit 3 family.</text>
</comment>
<dbReference type="AlphaFoldDB" id="A0A0S4N0Q6"/>
<evidence type="ECO:0000256" key="1">
    <source>
        <dbReference type="ARBA" id="ARBA00004141"/>
    </source>
</evidence>
<name>A0A0S4N0Q6_9BACT</name>
<dbReference type="PANTHER" id="PTHR11403">
    <property type="entry name" value="CYTOCHROME C OXIDASE SUBUNIT III"/>
    <property type="match status" value="1"/>
</dbReference>
<gene>
    <name evidence="9" type="ORF">JGI1_01102</name>
</gene>
<dbReference type="GO" id="GO:0005886">
    <property type="term" value="C:plasma membrane"/>
    <property type="evidence" value="ECO:0007669"/>
    <property type="project" value="UniProtKB-SubCell"/>
</dbReference>
<feature type="domain" description="Heme-copper oxidase subunit III family profile" evidence="8">
    <location>
        <begin position="41"/>
        <end position="184"/>
    </location>
</feature>
<dbReference type="SUPFAM" id="SSF81452">
    <property type="entry name" value="Cytochrome c oxidase subunit III-like"/>
    <property type="match status" value="1"/>
</dbReference>
<evidence type="ECO:0000313" key="9">
    <source>
        <dbReference type="EMBL" id="CUU04866.1"/>
    </source>
</evidence>
<evidence type="ECO:0000259" key="8">
    <source>
        <dbReference type="PROSITE" id="PS50253"/>
    </source>
</evidence>
<evidence type="ECO:0000256" key="4">
    <source>
        <dbReference type="ARBA" id="ARBA00022989"/>
    </source>
</evidence>
<dbReference type="EMBL" id="FAOO01000006">
    <property type="protein sequence ID" value="CUU04866.1"/>
    <property type="molecule type" value="Genomic_DNA"/>
</dbReference>
<dbReference type="InterPro" id="IPR024791">
    <property type="entry name" value="Cyt_c/ubiquinol_Oxase_su3"/>
</dbReference>
<comment type="subcellular location">
    <subcellularLocation>
        <location evidence="6">Cell membrane</location>
        <topology evidence="6">Multi-pass membrane protein</topology>
    </subcellularLocation>
    <subcellularLocation>
        <location evidence="1">Membrane</location>
        <topology evidence="1">Multi-pass membrane protein</topology>
    </subcellularLocation>
</comment>
<evidence type="ECO:0000256" key="7">
    <source>
        <dbReference type="SAM" id="Phobius"/>
    </source>
</evidence>
<feature type="transmembrane region" description="Helical" evidence="7">
    <location>
        <begin position="42"/>
        <end position="64"/>
    </location>
</feature>
<keyword evidence="5 7" id="KW-0472">Membrane</keyword>
<protein>
    <submittedName>
        <fullName evidence="9">Cytochrome c oxidase subunit 3</fullName>
    </submittedName>
</protein>
<feature type="transmembrane region" description="Helical" evidence="7">
    <location>
        <begin position="79"/>
        <end position="99"/>
    </location>
</feature>
<evidence type="ECO:0000313" key="10">
    <source>
        <dbReference type="Proteomes" id="UP000320623"/>
    </source>
</evidence>
<sequence>MVIEKEKKSGITNIDIGGTFNNGGGGAGGHSSYALPINPAKFGLWLFISAIIMLFAAITSAYIVRHAAGNWLRFNLPSIFWFNTFVLILSSMMIQLSYLRLKKDRILEFKFLFLASALLGITFLVGQVIGWGQLRSYGVYVNTNPSSSFFYLLTWLHGLHLFGGVVSMIYVLIKALKGFYNSRK</sequence>
<evidence type="ECO:0000256" key="3">
    <source>
        <dbReference type="ARBA" id="ARBA00022692"/>
    </source>
</evidence>
<reference evidence="10" key="1">
    <citation type="submission" date="2015-11" db="EMBL/GenBank/DDBJ databases">
        <authorList>
            <person name="Varghese N."/>
        </authorList>
    </citation>
    <scope>NUCLEOTIDE SEQUENCE [LARGE SCALE GENOMIC DNA]</scope>
</reference>
<dbReference type="PANTHER" id="PTHR11403:SF10">
    <property type="entry name" value="CYTOCHROME C OXIDASE"/>
    <property type="match status" value="1"/>
</dbReference>
<dbReference type="Proteomes" id="UP000320623">
    <property type="component" value="Unassembled WGS sequence"/>
</dbReference>
<dbReference type="InterPro" id="IPR035973">
    <property type="entry name" value="Cyt_c_oxidase_su3-like_sf"/>
</dbReference>
<dbReference type="InterPro" id="IPR013833">
    <property type="entry name" value="Cyt_c_oxidase_su3_a-hlx"/>
</dbReference>
<feature type="transmembrane region" description="Helical" evidence="7">
    <location>
        <begin position="111"/>
        <end position="129"/>
    </location>
</feature>
<keyword evidence="10" id="KW-1185">Reference proteome</keyword>
<accession>A0A0S4N0Q6</accession>
<dbReference type="Gene3D" id="1.20.120.80">
    <property type="entry name" value="Cytochrome c oxidase, subunit III, four-helix bundle"/>
    <property type="match status" value="1"/>
</dbReference>
<dbReference type="GO" id="GO:0004129">
    <property type="term" value="F:cytochrome-c oxidase activity"/>
    <property type="evidence" value="ECO:0007669"/>
    <property type="project" value="InterPro"/>
</dbReference>
<evidence type="ECO:0000256" key="5">
    <source>
        <dbReference type="ARBA" id="ARBA00023136"/>
    </source>
</evidence>
<keyword evidence="3 6" id="KW-0812">Transmembrane</keyword>
<proteinExistence type="inferred from homology"/>
<organism evidence="9 10">
    <name type="scientific">Candidatus Thermokryptus mobilis</name>
    <dbReference type="NCBI Taxonomy" id="1643428"/>
    <lineage>
        <taxon>Bacteria</taxon>
        <taxon>Pseudomonadati</taxon>
        <taxon>Candidatus Kryptoniota</taxon>
        <taxon>Candidatus Thermokryptus</taxon>
    </lineage>
</organism>
<dbReference type="GO" id="GO:0019646">
    <property type="term" value="P:aerobic electron transport chain"/>
    <property type="evidence" value="ECO:0007669"/>
    <property type="project" value="InterPro"/>
</dbReference>
<evidence type="ECO:0000256" key="2">
    <source>
        <dbReference type="ARBA" id="ARBA00010581"/>
    </source>
</evidence>
<keyword evidence="4 7" id="KW-1133">Transmembrane helix</keyword>
<feature type="transmembrane region" description="Helical" evidence="7">
    <location>
        <begin position="149"/>
        <end position="173"/>
    </location>
</feature>
<dbReference type="InterPro" id="IPR000298">
    <property type="entry name" value="Cyt_c_oxidase-like_su3"/>
</dbReference>
<evidence type="ECO:0000256" key="6">
    <source>
        <dbReference type="RuleBase" id="RU003376"/>
    </source>
</evidence>